<keyword evidence="4 6" id="KW-0472">Membrane</keyword>
<dbReference type="InterPro" id="IPR002645">
    <property type="entry name" value="STAS_dom"/>
</dbReference>
<protein>
    <submittedName>
        <fullName evidence="9">Sulfate transporter family-domain-containing protein</fullName>
    </submittedName>
</protein>
<feature type="compositionally biased region" description="Basic and acidic residues" evidence="5">
    <location>
        <begin position="240"/>
        <end position="249"/>
    </location>
</feature>
<comment type="caution">
    <text evidence="9">The sequence shown here is derived from an EMBL/GenBank/DDBJ whole genome shotgun (WGS) entry which is preliminary data.</text>
</comment>
<evidence type="ECO:0000256" key="1">
    <source>
        <dbReference type="ARBA" id="ARBA00004141"/>
    </source>
</evidence>
<reference evidence="9 10" key="1">
    <citation type="submission" date="2021-08" db="EMBL/GenBank/DDBJ databases">
        <title>Draft Genome Sequence of Phanerochaete sordida strain YK-624.</title>
        <authorList>
            <person name="Mori T."/>
            <person name="Dohra H."/>
            <person name="Suzuki T."/>
            <person name="Kawagishi H."/>
            <person name="Hirai H."/>
        </authorList>
    </citation>
    <scope>NUCLEOTIDE SEQUENCE [LARGE SCALE GENOMIC DNA]</scope>
    <source>
        <strain evidence="9 10">YK-624</strain>
    </source>
</reference>
<evidence type="ECO:0000313" key="9">
    <source>
        <dbReference type="EMBL" id="GJE93545.1"/>
    </source>
</evidence>
<evidence type="ECO:0000313" key="10">
    <source>
        <dbReference type="Proteomes" id="UP000703269"/>
    </source>
</evidence>
<dbReference type="PROSITE" id="PS50801">
    <property type="entry name" value="STAS"/>
    <property type="match status" value="1"/>
</dbReference>
<feature type="domain" description="STAS" evidence="8">
    <location>
        <begin position="770"/>
        <end position="877"/>
    </location>
</feature>
<evidence type="ECO:0000256" key="3">
    <source>
        <dbReference type="ARBA" id="ARBA00022989"/>
    </source>
</evidence>
<feature type="transmembrane region" description="Helical" evidence="6">
    <location>
        <begin position="300"/>
        <end position="320"/>
    </location>
</feature>
<evidence type="ECO:0000256" key="5">
    <source>
        <dbReference type="SAM" id="MobiDB-lite"/>
    </source>
</evidence>
<dbReference type="Proteomes" id="UP000703269">
    <property type="component" value="Unassembled WGS sequence"/>
</dbReference>
<gene>
    <name evidence="9" type="ORF">PsYK624_097040</name>
</gene>
<feature type="compositionally biased region" description="Low complexity" evidence="5">
    <location>
        <begin position="1"/>
        <end position="46"/>
    </location>
</feature>
<feature type="compositionally biased region" description="Polar residues" evidence="5">
    <location>
        <begin position="74"/>
        <end position="83"/>
    </location>
</feature>
<dbReference type="InterPro" id="IPR011547">
    <property type="entry name" value="SLC26A/SulP_dom"/>
</dbReference>
<feature type="transmembrane region" description="Helical" evidence="6">
    <location>
        <begin position="326"/>
        <end position="353"/>
    </location>
</feature>
<name>A0A9P3GEU9_9APHY</name>
<feature type="transmembrane region" description="Helical" evidence="6">
    <location>
        <begin position="436"/>
        <end position="457"/>
    </location>
</feature>
<keyword evidence="10" id="KW-1185">Reference proteome</keyword>
<dbReference type="Gene3D" id="2.60.120.10">
    <property type="entry name" value="Jelly Rolls"/>
    <property type="match status" value="1"/>
</dbReference>
<dbReference type="SMART" id="SM00100">
    <property type="entry name" value="cNMP"/>
    <property type="match status" value="1"/>
</dbReference>
<feature type="transmembrane region" description="Helical" evidence="6">
    <location>
        <begin position="613"/>
        <end position="634"/>
    </location>
</feature>
<dbReference type="InterPro" id="IPR014710">
    <property type="entry name" value="RmlC-like_jellyroll"/>
</dbReference>
<feature type="compositionally biased region" description="Low complexity" evidence="5">
    <location>
        <begin position="153"/>
        <end position="175"/>
    </location>
</feature>
<feature type="region of interest" description="Disordered" evidence="5">
    <location>
        <begin position="137"/>
        <end position="280"/>
    </location>
</feature>
<dbReference type="Pfam" id="PF01740">
    <property type="entry name" value="STAS"/>
    <property type="match status" value="1"/>
</dbReference>
<dbReference type="Gene3D" id="3.30.750.24">
    <property type="entry name" value="STAS domain"/>
    <property type="match status" value="1"/>
</dbReference>
<dbReference type="CDD" id="cd00038">
    <property type="entry name" value="CAP_ED"/>
    <property type="match status" value="1"/>
</dbReference>
<evidence type="ECO:0000259" key="7">
    <source>
        <dbReference type="PROSITE" id="PS50042"/>
    </source>
</evidence>
<feature type="transmembrane region" description="Helical" evidence="6">
    <location>
        <begin position="510"/>
        <end position="528"/>
    </location>
</feature>
<feature type="domain" description="Cyclic nucleotide-binding" evidence="7">
    <location>
        <begin position="954"/>
        <end position="1074"/>
    </location>
</feature>
<proteinExistence type="predicted"/>
<dbReference type="SUPFAM" id="SSF52091">
    <property type="entry name" value="SpoIIaa-like"/>
    <property type="match status" value="1"/>
</dbReference>
<dbReference type="InterPro" id="IPR052706">
    <property type="entry name" value="Membrane-Transporter-like"/>
</dbReference>
<dbReference type="PROSITE" id="PS50042">
    <property type="entry name" value="CNMP_BINDING_3"/>
    <property type="match status" value="1"/>
</dbReference>
<feature type="transmembrane region" description="Helical" evidence="6">
    <location>
        <begin position="365"/>
        <end position="384"/>
    </location>
</feature>
<dbReference type="PANTHER" id="PTHR43310">
    <property type="entry name" value="SULFATE TRANSPORTER YBAR-RELATED"/>
    <property type="match status" value="1"/>
</dbReference>
<evidence type="ECO:0000256" key="6">
    <source>
        <dbReference type="SAM" id="Phobius"/>
    </source>
</evidence>
<dbReference type="GO" id="GO:0016020">
    <property type="term" value="C:membrane"/>
    <property type="evidence" value="ECO:0007669"/>
    <property type="project" value="UniProtKB-SubCell"/>
</dbReference>
<dbReference type="OrthoDB" id="409725at2759"/>
<dbReference type="PANTHER" id="PTHR43310:SF4">
    <property type="entry name" value="AFR304WP"/>
    <property type="match status" value="1"/>
</dbReference>
<feature type="compositionally biased region" description="Polar residues" evidence="5">
    <location>
        <begin position="257"/>
        <end position="273"/>
    </location>
</feature>
<dbReference type="CDD" id="cd07042">
    <property type="entry name" value="STAS_SulP_like_sulfate_transporter"/>
    <property type="match status" value="1"/>
</dbReference>
<dbReference type="Pfam" id="PF00916">
    <property type="entry name" value="Sulfate_transp"/>
    <property type="match status" value="1"/>
</dbReference>
<evidence type="ECO:0000256" key="2">
    <source>
        <dbReference type="ARBA" id="ARBA00022692"/>
    </source>
</evidence>
<dbReference type="EMBL" id="BPQB01000033">
    <property type="protein sequence ID" value="GJE93545.1"/>
    <property type="molecule type" value="Genomic_DNA"/>
</dbReference>
<evidence type="ECO:0000256" key="4">
    <source>
        <dbReference type="ARBA" id="ARBA00023136"/>
    </source>
</evidence>
<feature type="transmembrane region" description="Helical" evidence="6">
    <location>
        <begin position="699"/>
        <end position="730"/>
    </location>
</feature>
<feature type="transmembrane region" description="Helical" evidence="6">
    <location>
        <begin position="646"/>
        <end position="679"/>
    </location>
</feature>
<accession>A0A9P3GEU9</accession>
<dbReference type="InterPro" id="IPR018490">
    <property type="entry name" value="cNMP-bd_dom_sf"/>
</dbReference>
<evidence type="ECO:0000259" key="8">
    <source>
        <dbReference type="PROSITE" id="PS50801"/>
    </source>
</evidence>
<organism evidence="9 10">
    <name type="scientific">Phanerochaete sordida</name>
    <dbReference type="NCBI Taxonomy" id="48140"/>
    <lineage>
        <taxon>Eukaryota</taxon>
        <taxon>Fungi</taxon>
        <taxon>Dikarya</taxon>
        <taxon>Basidiomycota</taxon>
        <taxon>Agaricomycotina</taxon>
        <taxon>Agaricomycetes</taxon>
        <taxon>Polyporales</taxon>
        <taxon>Phanerochaetaceae</taxon>
        <taxon>Phanerochaete</taxon>
    </lineage>
</organism>
<keyword evidence="3 6" id="KW-1133">Transmembrane helix</keyword>
<feature type="transmembrane region" description="Helical" evidence="6">
    <location>
        <begin position="477"/>
        <end position="498"/>
    </location>
</feature>
<dbReference type="InterPro" id="IPR036513">
    <property type="entry name" value="STAS_dom_sf"/>
</dbReference>
<dbReference type="InterPro" id="IPR000595">
    <property type="entry name" value="cNMP-bd_dom"/>
</dbReference>
<keyword evidence="2 6" id="KW-0812">Transmembrane</keyword>
<dbReference type="Pfam" id="PF00027">
    <property type="entry name" value="cNMP_binding"/>
    <property type="match status" value="1"/>
</dbReference>
<sequence>MSSPSASTSPAPATADASATTPGSSGSAARNIKGANARAANNDAEAPSPREPGAHLTQEHESPLSRAGLLQPRSFMSAQSKLSRQFAPHAQESIRDSTMQLSSLPLKSPLSTLSAESFIFPTRSLHVVPDRAPSVAASFRSGVTTDSAEDIMSSSTETLSSASTAAPPSRGASGSFQPSGLTLLLARQSSEEAISTPPPIASEDSLPTPTVAHPLPSIHESERRPSVHSPPSVHSGTARRYSERSRLLGDIEAVPPSYTNGHAPTEPETNGHTPTEAVGKRTTRGHLAGWLPKPEKVMHIPALAVKSLPAVLLGTLLNILDGISYGMIAFPATGVFTGLGGVGVSMFFVSAIISQLVYSAGGSGFAGANGSMMIEVVPFFHILANDIASQIGHEHRHEIIATTIVAFALSSLLTGATFFLLGALRLGSLIGFFPRHILVGCIGGVGVFLIITGLTVSTRMNDDEFTLSFETFRYLVLNWRNLILWLPAAVLAVALRLITHKFHHQLIFPLYFITIPIVFYIVVAAARLDLAKLRDAGWLFDMDTADDPWWRFYTFYDFSATRWSVLWATLPTQFALLFFNILHPPLNVPALSVSLNHDTDTDKELVAHGYSNLLAGALGTVPNYLVYVNTLLFYRVGGDNRVAGFMLAGATAVLLFVGTAPISFIPVMVVGALIFVLGIDLVKEALWDTRNRVNWTEYVTIASIMICMTIWDFVIGVLFGIVVSCLFFVIQSSRRQSVRALHTGETVMSTVRRPGSHRAFIREVSKQTTVMRLQGFLFFGTITHVEDALRTLVDGPRWAASPVRFLLLDLSLVAGVDMSAAEAFVRVQRFLAAKHVVLVFCGFGAETPIGRALRSVDLLEMPGVELFTTFNDALEWTENAYLRAWFQSQKVESHAIALPGRQDSVVFGDDIINTPRRSRLLEAGWRTIARDHSPDMPLAENPEPYVTLVKAFASYGEVRREDFAPLAAYLERQTLPAGAVLWTQGDAPDGLYLVESGVLRAVYHFAAHTPDTEESMVAGTLAGELSALSESARNATCVVERPAVVWKLGIASLRRMEGEHPALAKTLVRLVLKAAKVDYDILLSALAARQ</sequence>
<feature type="transmembrane region" description="Helical" evidence="6">
    <location>
        <begin position="399"/>
        <end position="424"/>
    </location>
</feature>
<comment type="subcellular location">
    <subcellularLocation>
        <location evidence="1">Membrane</location>
        <topology evidence="1">Multi-pass membrane protein</topology>
    </subcellularLocation>
</comment>
<feature type="region of interest" description="Disordered" evidence="5">
    <location>
        <begin position="1"/>
        <end position="94"/>
    </location>
</feature>
<dbReference type="SUPFAM" id="SSF51206">
    <property type="entry name" value="cAMP-binding domain-like"/>
    <property type="match status" value="1"/>
</dbReference>
<dbReference type="AlphaFoldDB" id="A0A9P3GEU9"/>